<dbReference type="InterPro" id="IPR050107">
    <property type="entry name" value="ABC_carbohydrate_import_ATPase"/>
</dbReference>
<sequence>MSSSPVLSARGMVKTFGHVVGLDGVDLDLYPGEVLAIIGDNGAGKSTLIKCLTGALVPDAGELFIDGQPVHFKRPQDARDAGIETVYQTLAVAPALDIASNLYLGRERRRPGFLGTVLRMLDKKGMRRDAGQALSDLGIGTLQNMAQAVETLSGGQRQAVSVARAAAFGSKIIVLDEPTAALGVKESNQVLKMIEEVRSRGLPVILISHNMPHVFEVADRIHIQRLGRCAGVVTPSSHTMSEAVAIMTGATTLAETPAGPLSAGDVVDAGGGGGAEEPGVQLGRVGAGEDPFACVLRHRHATDLKHGQERLGQNPGFNSGLTQGLAELAVLGGDAPQQVAAELVVGDVGGVGGRQQQVEHQVAAELVVGDAGHERLPTNAGRKVARRGPSECIATRILSGCWDHLAATRG</sequence>
<dbReference type="InterPro" id="IPR003439">
    <property type="entry name" value="ABC_transporter-like_ATP-bd"/>
</dbReference>
<reference evidence="4 5" key="2">
    <citation type="submission" date="2020-03" db="EMBL/GenBank/DDBJ databases">
        <authorList>
            <person name="Ichikawa N."/>
            <person name="Kimura A."/>
            <person name="Kitahashi Y."/>
            <person name="Uohara A."/>
        </authorList>
    </citation>
    <scope>NUCLEOTIDE SEQUENCE [LARGE SCALE GENOMIC DNA]</scope>
    <source>
        <strain evidence="4 5">NBRC 108638</strain>
    </source>
</reference>
<dbReference type="PROSITE" id="PS00211">
    <property type="entry name" value="ABC_TRANSPORTER_1"/>
    <property type="match status" value="1"/>
</dbReference>
<proteinExistence type="predicted"/>
<organism evidence="4 5">
    <name type="scientific">Phytohabitans rumicis</name>
    <dbReference type="NCBI Taxonomy" id="1076125"/>
    <lineage>
        <taxon>Bacteria</taxon>
        <taxon>Bacillati</taxon>
        <taxon>Actinomycetota</taxon>
        <taxon>Actinomycetes</taxon>
        <taxon>Micromonosporales</taxon>
        <taxon>Micromonosporaceae</taxon>
    </lineage>
</organism>
<dbReference type="SMART" id="SM00382">
    <property type="entry name" value="AAA"/>
    <property type="match status" value="1"/>
</dbReference>
<dbReference type="Pfam" id="PF00005">
    <property type="entry name" value="ABC_tran"/>
    <property type="match status" value="1"/>
</dbReference>
<evidence type="ECO:0000259" key="3">
    <source>
        <dbReference type="PROSITE" id="PS50893"/>
    </source>
</evidence>
<comment type="caution">
    <text evidence="4">The sequence shown here is derived from an EMBL/GenBank/DDBJ whole genome shotgun (WGS) entry which is preliminary data.</text>
</comment>
<dbReference type="PROSITE" id="PS50893">
    <property type="entry name" value="ABC_TRANSPORTER_2"/>
    <property type="match status" value="1"/>
</dbReference>
<dbReference type="InterPro" id="IPR017871">
    <property type="entry name" value="ABC_transporter-like_CS"/>
</dbReference>
<dbReference type="GO" id="GO:0016887">
    <property type="term" value="F:ATP hydrolysis activity"/>
    <property type="evidence" value="ECO:0007669"/>
    <property type="project" value="InterPro"/>
</dbReference>
<evidence type="ECO:0000313" key="4">
    <source>
        <dbReference type="EMBL" id="GFJ92632.1"/>
    </source>
</evidence>
<dbReference type="GO" id="GO:0005524">
    <property type="term" value="F:ATP binding"/>
    <property type="evidence" value="ECO:0007669"/>
    <property type="project" value="UniProtKB-KW"/>
</dbReference>
<dbReference type="PANTHER" id="PTHR43790">
    <property type="entry name" value="CARBOHYDRATE TRANSPORT ATP-BINDING PROTEIN MG119-RELATED"/>
    <property type="match status" value="1"/>
</dbReference>
<dbReference type="AlphaFoldDB" id="A0A6V8L5V1"/>
<dbReference type="InterPro" id="IPR027417">
    <property type="entry name" value="P-loop_NTPase"/>
</dbReference>
<dbReference type="CDD" id="cd03216">
    <property type="entry name" value="ABC_Carb_Monos_I"/>
    <property type="match status" value="1"/>
</dbReference>
<dbReference type="PANTHER" id="PTHR43790:SF8">
    <property type="entry name" value="SUGAR ABC TRANSPORTER ATP-BINDING PROTEIN"/>
    <property type="match status" value="1"/>
</dbReference>
<evidence type="ECO:0000256" key="1">
    <source>
        <dbReference type="ARBA" id="ARBA00022741"/>
    </source>
</evidence>
<keyword evidence="2" id="KW-0067">ATP-binding</keyword>
<accession>A0A6V8L5V1</accession>
<name>A0A6V8L5V1_9ACTN</name>
<reference evidence="4 5" key="1">
    <citation type="submission" date="2020-03" db="EMBL/GenBank/DDBJ databases">
        <title>Whole genome shotgun sequence of Phytohabitans rumicis NBRC 108638.</title>
        <authorList>
            <person name="Komaki H."/>
            <person name="Tamura T."/>
        </authorList>
    </citation>
    <scope>NUCLEOTIDE SEQUENCE [LARGE SCALE GENOMIC DNA]</scope>
    <source>
        <strain evidence="4 5">NBRC 108638</strain>
    </source>
</reference>
<dbReference type="InterPro" id="IPR003593">
    <property type="entry name" value="AAA+_ATPase"/>
</dbReference>
<protein>
    <recommendedName>
        <fullName evidence="3">ABC transporter domain-containing protein</fullName>
    </recommendedName>
</protein>
<evidence type="ECO:0000256" key="2">
    <source>
        <dbReference type="ARBA" id="ARBA00022840"/>
    </source>
</evidence>
<gene>
    <name evidence="4" type="ORF">Prum_062740</name>
</gene>
<dbReference type="Proteomes" id="UP000482960">
    <property type="component" value="Unassembled WGS sequence"/>
</dbReference>
<evidence type="ECO:0000313" key="5">
    <source>
        <dbReference type="Proteomes" id="UP000482960"/>
    </source>
</evidence>
<dbReference type="EMBL" id="BLPG01000001">
    <property type="protein sequence ID" value="GFJ92632.1"/>
    <property type="molecule type" value="Genomic_DNA"/>
</dbReference>
<keyword evidence="5" id="KW-1185">Reference proteome</keyword>
<keyword evidence="1" id="KW-0547">Nucleotide-binding</keyword>
<dbReference type="Gene3D" id="3.40.50.300">
    <property type="entry name" value="P-loop containing nucleotide triphosphate hydrolases"/>
    <property type="match status" value="1"/>
</dbReference>
<dbReference type="SUPFAM" id="SSF52540">
    <property type="entry name" value="P-loop containing nucleoside triphosphate hydrolases"/>
    <property type="match status" value="1"/>
</dbReference>
<feature type="domain" description="ABC transporter" evidence="3">
    <location>
        <begin position="7"/>
        <end position="251"/>
    </location>
</feature>